<feature type="repeat" description="TPR" evidence="2">
    <location>
        <begin position="247"/>
        <end position="280"/>
    </location>
</feature>
<feature type="compositionally biased region" description="Gly residues" evidence="3">
    <location>
        <begin position="864"/>
        <end position="877"/>
    </location>
</feature>
<feature type="region of interest" description="Disordered" evidence="3">
    <location>
        <begin position="475"/>
        <end position="980"/>
    </location>
</feature>
<dbReference type="InterPro" id="IPR011990">
    <property type="entry name" value="TPR-like_helical_dom_sf"/>
</dbReference>
<dbReference type="PANTHER" id="PTHR46430:SF2">
    <property type="entry name" value="CHITIN SYNTHASE REGULATORY FACTOR 4"/>
    <property type="match status" value="1"/>
</dbReference>
<feature type="region of interest" description="Disordered" evidence="3">
    <location>
        <begin position="101"/>
        <end position="127"/>
    </location>
</feature>
<evidence type="ECO:0000256" key="2">
    <source>
        <dbReference type="PROSITE-ProRule" id="PRU00339"/>
    </source>
</evidence>
<dbReference type="AlphaFoldDB" id="A0AA40E1U0"/>
<evidence type="ECO:0000313" key="4">
    <source>
        <dbReference type="EMBL" id="KAK0724834.1"/>
    </source>
</evidence>
<feature type="compositionally biased region" description="Basic and acidic residues" evidence="3">
    <location>
        <begin position="558"/>
        <end position="569"/>
    </location>
</feature>
<dbReference type="Gene3D" id="1.25.40.10">
    <property type="entry name" value="Tetratricopeptide repeat domain"/>
    <property type="match status" value="2"/>
</dbReference>
<dbReference type="EMBL" id="JAUKUA010000002">
    <property type="protein sequence ID" value="KAK0724834.1"/>
    <property type="molecule type" value="Genomic_DNA"/>
</dbReference>
<dbReference type="SMART" id="SM00671">
    <property type="entry name" value="SEL1"/>
    <property type="match status" value="6"/>
</dbReference>
<feature type="compositionally biased region" description="Polar residues" evidence="3">
    <location>
        <begin position="660"/>
        <end position="671"/>
    </location>
</feature>
<evidence type="ECO:0008006" key="6">
    <source>
        <dbReference type="Google" id="ProtNLM"/>
    </source>
</evidence>
<evidence type="ECO:0000313" key="5">
    <source>
        <dbReference type="Proteomes" id="UP001172102"/>
    </source>
</evidence>
<feature type="compositionally biased region" description="Low complexity" evidence="3">
    <location>
        <begin position="691"/>
        <end position="707"/>
    </location>
</feature>
<dbReference type="PANTHER" id="PTHR46430">
    <property type="entry name" value="PROTEIN SKT5-RELATED"/>
    <property type="match status" value="1"/>
</dbReference>
<feature type="compositionally biased region" description="Polar residues" evidence="3">
    <location>
        <begin position="773"/>
        <end position="786"/>
    </location>
</feature>
<feature type="compositionally biased region" description="Basic and acidic residues" evidence="3">
    <location>
        <begin position="74"/>
        <end position="84"/>
    </location>
</feature>
<dbReference type="Proteomes" id="UP001172102">
    <property type="component" value="Unassembled WGS sequence"/>
</dbReference>
<dbReference type="InterPro" id="IPR006597">
    <property type="entry name" value="Sel1-like"/>
</dbReference>
<keyword evidence="2" id="KW-0802">TPR repeat</keyword>
<gene>
    <name evidence="4" type="ORF">B0H67DRAFT_550532</name>
</gene>
<evidence type="ECO:0000256" key="1">
    <source>
        <dbReference type="ARBA" id="ARBA00022737"/>
    </source>
</evidence>
<feature type="compositionally biased region" description="Basic and acidic residues" evidence="3">
    <location>
        <begin position="512"/>
        <end position="522"/>
    </location>
</feature>
<comment type="caution">
    <text evidence="4">The sequence shown here is derived from an EMBL/GenBank/DDBJ whole genome shotgun (WGS) entry which is preliminary data.</text>
</comment>
<protein>
    <recommendedName>
        <fullName evidence="6">Chitin synthase regulatory factor 4</fullName>
    </recommendedName>
</protein>
<feature type="region of interest" description="Disordered" evidence="3">
    <location>
        <begin position="51"/>
        <end position="84"/>
    </location>
</feature>
<evidence type="ECO:0000256" key="3">
    <source>
        <dbReference type="SAM" id="MobiDB-lite"/>
    </source>
</evidence>
<organism evidence="4 5">
    <name type="scientific">Lasiosphaeris hirsuta</name>
    <dbReference type="NCBI Taxonomy" id="260670"/>
    <lineage>
        <taxon>Eukaryota</taxon>
        <taxon>Fungi</taxon>
        <taxon>Dikarya</taxon>
        <taxon>Ascomycota</taxon>
        <taxon>Pezizomycotina</taxon>
        <taxon>Sordariomycetes</taxon>
        <taxon>Sordariomycetidae</taxon>
        <taxon>Sordariales</taxon>
        <taxon>Lasiosphaeriaceae</taxon>
        <taxon>Lasiosphaeris</taxon>
    </lineage>
</organism>
<dbReference type="Pfam" id="PF08238">
    <property type="entry name" value="Sel1"/>
    <property type="match status" value="6"/>
</dbReference>
<dbReference type="InterPro" id="IPR051726">
    <property type="entry name" value="Chitin_Synth_Reg"/>
</dbReference>
<feature type="compositionally biased region" description="Polar residues" evidence="3">
    <location>
        <begin position="59"/>
        <end position="68"/>
    </location>
</feature>
<dbReference type="InterPro" id="IPR019734">
    <property type="entry name" value="TPR_rpt"/>
</dbReference>
<proteinExistence type="predicted"/>
<keyword evidence="5" id="KW-1185">Reference proteome</keyword>
<dbReference type="SUPFAM" id="SSF81901">
    <property type="entry name" value="HCP-like"/>
    <property type="match status" value="2"/>
</dbReference>
<keyword evidence="1" id="KW-0677">Repeat</keyword>
<feature type="compositionally biased region" description="Polar residues" evidence="3">
    <location>
        <begin position="497"/>
        <end position="508"/>
    </location>
</feature>
<sequence length="980" mass="106492">MAPQLGATFVPGGNDDFYMPEVIAPAPQRVMPEVPQNMQNDLQRMELEAHTADRRRDTSQGVLAQTNTRHTRKYSTEDSNSRDVDQELTFGSADSFKPFPSSSAGTAVMETPSFSPFPKVKGENIPPNDEEKEQILWQARSSVLHSNNVAMQVTWARDTLLWVEAAADAHARDWKRDGRGRERPPTPKTEHNLRLDAVNIIDYLASQEHPEATFMKGKWLEFGRFGFRENKIDAFSHYKKSAENGYGRAEYRLGMLYENSNKISKSIEHYTQGLKLGDSACNYRLGMMHLMGQHSHQKDFLQGLELIQKAAETADEDAPQGAYVYGMLIARELPDINIPESILPFELGVARQYIEKAAYLSFTKAQLKMGQAYELSQLGCDFNPAYSLHYYGLAARQGQPEAALGVSRWFLFGYENVFPKNEQLAFRYAHDAALAGLPTGEFAMGYYNEIGIHVQKDLKEARRWYELAAEHGNKDAKGRVESLSQSKTLTKKDHETTTLTRIKSQYGSQRGKRPDRFTKKNDVLPALAESGPPSPVDSAPAVPGKSSWSPQRKQPTIVEDKIEFPDPERSSTMNIRPPAFTVNLDPVLTVRSKSTAPYPEDDRPPPLTLRPKSTAPYPDDEMLGHRPPLSPHFNPGIRPSSSSGPAADRPMSAFGIRPVSPNSGPQASQLSAGRGRPQQGQPSAGWAPQVPSGYRPPSSGQPSPGYPRQDHRTENAQWQPKPLPQQQQQQQQQQPQQRHDLPSQRLGANSVGLGAPVPVGAAPLGDPNRARLQKTNPNLNKPQPSLQGPPGQFPGAGYGSQLDNAGAPSGRDYGPRYGSRPTNDRNDSYDRYGALPPPAGSRLPGAGGNGNFRPERTETLPVSGAGGASQPPGGGGPLKQRPGLADSMAGGRNSAPPAQSAKPGPRPSSSHGGNPGAGTNSPAPSVASTTKLPGHGPPRPGGKPAVAMDHPDGKTVGQGPATFEEMGIPQGKGDSDCIVM</sequence>
<dbReference type="PROSITE" id="PS50005">
    <property type="entry name" value="TPR"/>
    <property type="match status" value="1"/>
</dbReference>
<feature type="compositionally biased region" description="Polar residues" evidence="3">
    <location>
        <begin position="907"/>
        <end position="931"/>
    </location>
</feature>
<accession>A0AA40E1U0</accession>
<name>A0AA40E1U0_9PEZI</name>
<reference evidence="4" key="1">
    <citation type="submission" date="2023-06" db="EMBL/GenBank/DDBJ databases">
        <title>Genome-scale phylogeny and comparative genomics of the fungal order Sordariales.</title>
        <authorList>
            <consortium name="Lawrence Berkeley National Laboratory"/>
            <person name="Hensen N."/>
            <person name="Bonometti L."/>
            <person name="Westerberg I."/>
            <person name="Brannstrom I.O."/>
            <person name="Guillou S."/>
            <person name="Cros-Aarteil S."/>
            <person name="Calhoun S."/>
            <person name="Haridas S."/>
            <person name="Kuo A."/>
            <person name="Mondo S."/>
            <person name="Pangilinan J."/>
            <person name="Riley R."/>
            <person name="Labutti K."/>
            <person name="Andreopoulos B."/>
            <person name="Lipzen A."/>
            <person name="Chen C."/>
            <person name="Yanf M."/>
            <person name="Daum C."/>
            <person name="Ng V."/>
            <person name="Clum A."/>
            <person name="Steindorff A."/>
            <person name="Ohm R."/>
            <person name="Martin F."/>
            <person name="Silar P."/>
            <person name="Natvig D."/>
            <person name="Lalanne C."/>
            <person name="Gautier V."/>
            <person name="Ament-Velasquez S.L."/>
            <person name="Kruys A."/>
            <person name="Hutchinson M.I."/>
            <person name="Powell A.J."/>
            <person name="Barry K."/>
            <person name="Miller A.N."/>
            <person name="Grigoriev I.V."/>
            <person name="Debuchy R."/>
            <person name="Gladieux P."/>
            <person name="Thoren M.H."/>
            <person name="Johannesson H."/>
        </authorList>
    </citation>
    <scope>NUCLEOTIDE SEQUENCE</scope>
    <source>
        <strain evidence="4">SMH4607-1</strain>
    </source>
</reference>
<feature type="compositionally biased region" description="Low complexity" evidence="3">
    <location>
        <begin position="717"/>
        <end position="736"/>
    </location>
</feature>